<dbReference type="CDD" id="cd17356">
    <property type="entry name" value="MFS_HXT"/>
    <property type="match status" value="1"/>
</dbReference>
<evidence type="ECO:0000256" key="1">
    <source>
        <dbReference type="ARBA" id="ARBA00004141"/>
    </source>
</evidence>
<comment type="catalytic activity">
    <reaction evidence="7">
        <text>myo-inositol(out) + H(+)(out) = myo-inositol(in) + H(+)(in)</text>
        <dbReference type="Rhea" id="RHEA:60364"/>
        <dbReference type="ChEBI" id="CHEBI:15378"/>
        <dbReference type="ChEBI" id="CHEBI:17268"/>
    </reaction>
</comment>
<organism evidence="11 12">
    <name type="scientific">Hydnum rufescens UP504</name>
    <dbReference type="NCBI Taxonomy" id="1448309"/>
    <lineage>
        <taxon>Eukaryota</taxon>
        <taxon>Fungi</taxon>
        <taxon>Dikarya</taxon>
        <taxon>Basidiomycota</taxon>
        <taxon>Agaricomycotina</taxon>
        <taxon>Agaricomycetes</taxon>
        <taxon>Cantharellales</taxon>
        <taxon>Hydnaceae</taxon>
        <taxon>Hydnum</taxon>
    </lineage>
</organism>
<dbReference type="InterPro" id="IPR005829">
    <property type="entry name" value="Sugar_transporter_CS"/>
</dbReference>
<dbReference type="EMBL" id="MU129061">
    <property type="protein sequence ID" value="KAF9508306.1"/>
    <property type="molecule type" value="Genomic_DNA"/>
</dbReference>
<feature type="transmembrane region" description="Helical" evidence="9">
    <location>
        <begin position="59"/>
        <end position="78"/>
    </location>
</feature>
<feature type="transmembrane region" description="Helical" evidence="9">
    <location>
        <begin position="90"/>
        <end position="110"/>
    </location>
</feature>
<evidence type="ECO:0000256" key="8">
    <source>
        <dbReference type="RuleBase" id="RU003346"/>
    </source>
</evidence>
<dbReference type="Pfam" id="PF00083">
    <property type="entry name" value="Sugar_tr"/>
    <property type="match status" value="1"/>
</dbReference>
<proteinExistence type="inferred from homology"/>
<evidence type="ECO:0000256" key="3">
    <source>
        <dbReference type="ARBA" id="ARBA00022448"/>
    </source>
</evidence>
<feature type="transmembrane region" description="Helical" evidence="9">
    <location>
        <begin position="441"/>
        <end position="464"/>
    </location>
</feature>
<evidence type="ECO:0000259" key="10">
    <source>
        <dbReference type="PROSITE" id="PS50850"/>
    </source>
</evidence>
<comment type="caution">
    <text evidence="11">The sequence shown here is derived from an EMBL/GenBank/DDBJ whole genome shotgun (WGS) entry which is preliminary data.</text>
</comment>
<name>A0A9P6AP05_9AGAM</name>
<protein>
    <recommendedName>
        <fullName evidence="10">Major facilitator superfamily (MFS) profile domain-containing protein</fullName>
    </recommendedName>
</protein>
<feature type="domain" description="Major facilitator superfamily (MFS) profile" evidence="10">
    <location>
        <begin position="9"/>
        <end position="468"/>
    </location>
</feature>
<keyword evidence="3 8" id="KW-0813">Transport</keyword>
<dbReference type="PANTHER" id="PTHR48022:SF91">
    <property type="entry name" value="MAJOR FACILITATOR SUPERFAMILY (MFS) PROFILE DOMAIN-CONTAINING PROTEIN-RELATED"/>
    <property type="match status" value="1"/>
</dbReference>
<sequence>MLNTQAIVFCFFVAFGGFLFGYDIGVISGCLIMPDFIRRFGEPTGPNGAYELSSSRQSIITSLLSAGTFVGALAQAFTSDRFGRRGSIRIWSFIFTIGVVIQTSTEYSIAQITFGRFVAGLGVGALSAIVPLYNGEAAPKKIRGAMLVLYQLQIIIGLFFSYILDLATHTIKNSASWRIPIGLQMLWGLILITGMSYLPESPRHLLGTGREAEALHALSLINGVPEEDPIVKEAIEELMVAINAENEGGKATWLECFSTRNELWKRTINGMMLQFIQQLNGQNFYYYYGDTFFKSAGTNLSPYTIQVILGAVSVAATLPALHLIETQGRRRSLLVGALAQAACALIAGVVGHLTLVPPSLLAREGVAGLTKRNKQGGDVLIAFAVLHVGAFSCWWGPTPWVYLGESFPLRVRAKSIALGSATNWIWNFLLSFFAPRIAARIGPLILLIFFGCLIFGFFYVLLFVPEVKGLSLEEVDELYRAKVKPWNSSGWRPSSKVVHAAHGGRRVVGGEIVEDTLEKQEMATTAAVDDAVSDEKA</sequence>
<keyword evidence="6 9" id="KW-0472">Membrane</keyword>
<dbReference type="PANTHER" id="PTHR48022">
    <property type="entry name" value="PLASTIDIC GLUCOSE TRANSPORTER 4"/>
    <property type="match status" value="1"/>
</dbReference>
<dbReference type="PROSITE" id="PS00217">
    <property type="entry name" value="SUGAR_TRANSPORT_2"/>
    <property type="match status" value="1"/>
</dbReference>
<dbReference type="SUPFAM" id="SSF103473">
    <property type="entry name" value="MFS general substrate transporter"/>
    <property type="match status" value="1"/>
</dbReference>
<accession>A0A9P6AP05</accession>
<evidence type="ECO:0000256" key="2">
    <source>
        <dbReference type="ARBA" id="ARBA00010992"/>
    </source>
</evidence>
<evidence type="ECO:0000256" key="5">
    <source>
        <dbReference type="ARBA" id="ARBA00022989"/>
    </source>
</evidence>
<dbReference type="AlphaFoldDB" id="A0A9P6AP05"/>
<dbReference type="InterPro" id="IPR005828">
    <property type="entry name" value="MFS_sugar_transport-like"/>
</dbReference>
<feature type="transmembrane region" description="Helical" evidence="9">
    <location>
        <begin position="6"/>
        <end position="32"/>
    </location>
</feature>
<keyword evidence="12" id="KW-1185">Reference proteome</keyword>
<keyword evidence="4 9" id="KW-0812">Transmembrane</keyword>
<dbReference type="Gene3D" id="1.20.1250.20">
    <property type="entry name" value="MFS general substrate transporter like domains"/>
    <property type="match status" value="1"/>
</dbReference>
<dbReference type="GO" id="GO:0005351">
    <property type="term" value="F:carbohydrate:proton symporter activity"/>
    <property type="evidence" value="ECO:0007669"/>
    <property type="project" value="TreeGrafter"/>
</dbReference>
<dbReference type="GO" id="GO:0016020">
    <property type="term" value="C:membrane"/>
    <property type="evidence" value="ECO:0007669"/>
    <property type="project" value="UniProtKB-SubCell"/>
</dbReference>
<feature type="transmembrane region" description="Helical" evidence="9">
    <location>
        <begin position="147"/>
        <end position="167"/>
    </location>
</feature>
<evidence type="ECO:0000313" key="11">
    <source>
        <dbReference type="EMBL" id="KAF9508306.1"/>
    </source>
</evidence>
<gene>
    <name evidence="11" type="ORF">BS47DRAFT_233252</name>
</gene>
<evidence type="ECO:0000313" key="12">
    <source>
        <dbReference type="Proteomes" id="UP000886523"/>
    </source>
</evidence>
<evidence type="ECO:0000256" key="7">
    <source>
        <dbReference type="ARBA" id="ARBA00049119"/>
    </source>
</evidence>
<dbReference type="InterPro" id="IPR003663">
    <property type="entry name" value="Sugar/inositol_transpt"/>
</dbReference>
<evidence type="ECO:0000256" key="4">
    <source>
        <dbReference type="ARBA" id="ARBA00022692"/>
    </source>
</evidence>
<dbReference type="InterPro" id="IPR050360">
    <property type="entry name" value="MFS_Sugar_Transporters"/>
</dbReference>
<dbReference type="InterPro" id="IPR036259">
    <property type="entry name" value="MFS_trans_sf"/>
</dbReference>
<dbReference type="InterPro" id="IPR020846">
    <property type="entry name" value="MFS_dom"/>
</dbReference>
<comment type="similarity">
    <text evidence="2 8">Belongs to the major facilitator superfamily. Sugar transporter (TC 2.A.1.1) family.</text>
</comment>
<feature type="transmembrane region" description="Helical" evidence="9">
    <location>
        <begin position="415"/>
        <end position="435"/>
    </location>
</feature>
<comment type="subcellular location">
    <subcellularLocation>
        <location evidence="1">Membrane</location>
        <topology evidence="1">Multi-pass membrane protein</topology>
    </subcellularLocation>
</comment>
<dbReference type="NCBIfam" id="TIGR00879">
    <property type="entry name" value="SP"/>
    <property type="match status" value="1"/>
</dbReference>
<evidence type="ECO:0000256" key="6">
    <source>
        <dbReference type="ARBA" id="ARBA00023136"/>
    </source>
</evidence>
<reference evidence="11" key="1">
    <citation type="journal article" date="2020" name="Nat. Commun.">
        <title>Large-scale genome sequencing of mycorrhizal fungi provides insights into the early evolution of symbiotic traits.</title>
        <authorList>
            <person name="Miyauchi S."/>
            <person name="Kiss E."/>
            <person name="Kuo A."/>
            <person name="Drula E."/>
            <person name="Kohler A."/>
            <person name="Sanchez-Garcia M."/>
            <person name="Morin E."/>
            <person name="Andreopoulos B."/>
            <person name="Barry K.W."/>
            <person name="Bonito G."/>
            <person name="Buee M."/>
            <person name="Carver A."/>
            <person name="Chen C."/>
            <person name="Cichocki N."/>
            <person name="Clum A."/>
            <person name="Culley D."/>
            <person name="Crous P.W."/>
            <person name="Fauchery L."/>
            <person name="Girlanda M."/>
            <person name="Hayes R.D."/>
            <person name="Keri Z."/>
            <person name="LaButti K."/>
            <person name="Lipzen A."/>
            <person name="Lombard V."/>
            <person name="Magnuson J."/>
            <person name="Maillard F."/>
            <person name="Murat C."/>
            <person name="Nolan M."/>
            <person name="Ohm R.A."/>
            <person name="Pangilinan J."/>
            <person name="Pereira M.F."/>
            <person name="Perotto S."/>
            <person name="Peter M."/>
            <person name="Pfister S."/>
            <person name="Riley R."/>
            <person name="Sitrit Y."/>
            <person name="Stielow J.B."/>
            <person name="Szollosi G."/>
            <person name="Zifcakova L."/>
            <person name="Stursova M."/>
            <person name="Spatafora J.W."/>
            <person name="Tedersoo L."/>
            <person name="Vaario L.M."/>
            <person name="Yamada A."/>
            <person name="Yan M."/>
            <person name="Wang P."/>
            <person name="Xu J."/>
            <person name="Bruns T."/>
            <person name="Baldrian P."/>
            <person name="Vilgalys R."/>
            <person name="Dunand C."/>
            <person name="Henrissat B."/>
            <person name="Grigoriev I.V."/>
            <person name="Hibbett D."/>
            <person name="Nagy L.G."/>
            <person name="Martin F.M."/>
        </authorList>
    </citation>
    <scope>NUCLEOTIDE SEQUENCE</scope>
    <source>
        <strain evidence="11">UP504</strain>
    </source>
</reference>
<dbReference type="Proteomes" id="UP000886523">
    <property type="component" value="Unassembled WGS sequence"/>
</dbReference>
<feature type="transmembrane region" description="Helical" evidence="9">
    <location>
        <begin position="379"/>
        <end position="403"/>
    </location>
</feature>
<evidence type="ECO:0000256" key="9">
    <source>
        <dbReference type="SAM" id="Phobius"/>
    </source>
</evidence>
<dbReference type="PRINTS" id="PR00171">
    <property type="entry name" value="SUGRTRNSPORT"/>
</dbReference>
<dbReference type="PROSITE" id="PS50850">
    <property type="entry name" value="MFS"/>
    <property type="match status" value="1"/>
</dbReference>
<dbReference type="OrthoDB" id="2241241at2759"/>
<feature type="transmembrane region" description="Helical" evidence="9">
    <location>
        <begin position="333"/>
        <end position="355"/>
    </location>
</feature>
<keyword evidence="5 9" id="KW-1133">Transmembrane helix</keyword>
<feature type="transmembrane region" description="Helical" evidence="9">
    <location>
        <begin position="303"/>
        <end position="321"/>
    </location>
</feature>
<feature type="transmembrane region" description="Helical" evidence="9">
    <location>
        <begin position="179"/>
        <end position="198"/>
    </location>
</feature>